<accession>A0A0N4WG34</accession>
<feature type="transmembrane region" description="Helical" evidence="1">
    <location>
        <begin position="6"/>
        <end position="25"/>
    </location>
</feature>
<dbReference type="AlphaFoldDB" id="A0A0N4WG34"/>
<organism evidence="4">
    <name type="scientific">Haemonchus placei</name>
    <name type="common">Barber's pole worm</name>
    <dbReference type="NCBI Taxonomy" id="6290"/>
    <lineage>
        <taxon>Eukaryota</taxon>
        <taxon>Metazoa</taxon>
        <taxon>Ecdysozoa</taxon>
        <taxon>Nematoda</taxon>
        <taxon>Chromadorea</taxon>
        <taxon>Rhabditida</taxon>
        <taxon>Rhabditina</taxon>
        <taxon>Rhabditomorpha</taxon>
        <taxon>Strongyloidea</taxon>
        <taxon>Trichostrongylidae</taxon>
        <taxon>Haemonchus</taxon>
    </lineage>
</organism>
<evidence type="ECO:0000256" key="1">
    <source>
        <dbReference type="SAM" id="Phobius"/>
    </source>
</evidence>
<sequence length="37" mass="4139">MAFPNQLLICSAIKVLIVVSFKITVLEYPSTYYCRGG</sequence>
<keyword evidence="1" id="KW-1133">Transmembrane helix</keyword>
<keyword evidence="3" id="KW-1185">Reference proteome</keyword>
<keyword evidence="1" id="KW-0812">Transmembrane</keyword>
<dbReference type="Proteomes" id="UP000268014">
    <property type="component" value="Unassembled WGS sequence"/>
</dbReference>
<proteinExistence type="predicted"/>
<protein>
    <submittedName>
        <fullName evidence="4">7TM_GPCR_Srx domain-containing protein</fullName>
    </submittedName>
</protein>
<reference evidence="2 3" key="2">
    <citation type="submission" date="2018-11" db="EMBL/GenBank/DDBJ databases">
        <authorList>
            <consortium name="Pathogen Informatics"/>
        </authorList>
    </citation>
    <scope>NUCLEOTIDE SEQUENCE [LARGE SCALE GENOMIC DNA]</scope>
    <source>
        <strain evidence="2 3">MHpl1</strain>
    </source>
</reference>
<dbReference type="WBParaSite" id="HPLM_0000973501-mRNA-1">
    <property type="protein sequence ID" value="HPLM_0000973501-mRNA-1"/>
    <property type="gene ID" value="HPLM_0000973501"/>
</dbReference>
<evidence type="ECO:0000313" key="3">
    <source>
        <dbReference type="Proteomes" id="UP000268014"/>
    </source>
</evidence>
<dbReference type="EMBL" id="UZAF01017131">
    <property type="protein sequence ID" value="VDO38255.1"/>
    <property type="molecule type" value="Genomic_DNA"/>
</dbReference>
<reference evidence="4" key="1">
    <citation type="submission" date="2017-02" db="UniProtKB">
        <authorList>
            <consortium name="WormBaseParasite"/>
        </authorList>
    </citation>
    <scope>IDENTIFICATION</scope>
</reference>
<evidence type="ECO:0000313" key="2">
    <source>
        <dbReference type="EMBL" id="VDO38255.1"/>
    </source>
</evidence>
<name>A0A0N4WG34_HAEPC</name>
<keyword evidence="1" id="KW-0472">Membrane</keyword>
<gene>
    <name evidence="2" type="ORF">HPLM_LOCUS9727</name>
</gene>
<evidence type="ECO:0000313" key="4">
    <source>
        <dbReference type="WBParaSite" id="HPLM_0000973501-mRNA-1"/>
    </source>
</evidence>